<name>A0A540LXM7_MALBA</name>
<evidence type="ECO:0000313" key="1">
    <source>
        <dbReference type="EMBL" id="TQD91022.1"/>
    </source>
</evidence>
<reference evidence="1 2" key="1">
    <citation type="journal article" date="2019" name="G3 (Bethesda)">
        <title>Sequencing of a Wild Apple (Malus baccata) Genome Unravels the Differences Between Cultivated and Wild Apple Species Regarding Disease Resistance and Cold Tolerance.</title>
        <authorList>
            <person name="Chen X."/>
        </authorList>
    </citation>
    <scope>NUCLEOTIDE SEQUENCE [LARGE SCALE GENOMIC DNA]</scope>
    <source>
        <strain evidence="2">cv. Shandingzi</strain>
        <tissue evidence="1">Leaves</tissue>
    </source>
</reference>
<protein>
    <submittedName>
        <fullName evidence="1">Uncharacterized protein</fullName>
    </submittedName>
</protein>
<organism evidence="1 2">
    <name type="scientific">Malus baccata</name>
    <name type="common">Siberian crab apple</name>
    <name type="synonym">Pyrus baccata</name>
    <dbReference type="NCBI Taxonomy" id="106549"/>
    <lineage>
        <taxon>Eukaryota</taxon>
        <taxon>Viridiplantae</taxon>
        <taxon>Streptophyta</taxon>
        <taxon>Embryophyta</taxon>
        <taxon>Tracheophyta</taxon>
        <taxon>Spermatophyta</taxon>
        <taxon>Magnoliopsida</taxon>
        <taxon>eudicotyledons</taxon>
        <taxon>Gunneridae</taxon>
        <taxon>Pentapetalae</taxon>
        <taxon>rosids</taxon>
        <taxon>fabids</taxon>
        <taxon>Rosales</taxon>
        <taxon>Rosaceae</taxon>
        <taxon>Amygdaloideae</taxon>
        <taxon>Maleae</taxon>
        <taxon>Malus</taxon>
    </lineage>
</organism>
<proteinExistence type="predicted"/>
<evidence type="ECO:0000313" key="2">
    <source>
        <dbReference type="Proteomes" id="UP000315295"/>
    </source>
</evidence>
<dbReference type="Proteomes" id="UP000315295">
    <property type="component" value="Unassembled WGS sequence"/>
</dbReference>
<sequence>MAIRFPLIPLPSAHGVLKSKRGDESKEVAKDPYKLKRPASALFVVMYVSFFQ</sequence>
<dbReference type="AlphaFoldDB" id="A0A540LXM7"/>
<dbReference type="EMBL" id="VIEB01000435">
    <property type="protein sequence ID" value="TQD91022.1"/>
    <property type="molecule type" value="Genomic_DNA"/>
</dbReference>
<comment type="caution">
    <text evidence="1">The sequence shown here is derived from an EMBL/GenBank/DDBJ whole genome shotgun (WGS) entry which is preliminary data.</text>
</comment>
<gene>
    <name evidence="1" type="ORF">C1H46_023409</name>
</gene>
<keyword evidence="2" id="KW-1185">Reference proteome</keyword>
<accession>A0A540LXM7</accession>